<dbReference type="EMBL" id="HG994366">
    <property type="protein sequence ID" value="CAF1919534.1"/>
    <property type="molecule type" value="Genomic_DNA"/>
</dbReference>
<reference evidence="2" key="1">
    <citation type="submission" date="2021-01" db="EMBL/GenBank/DDBJ databases">
        <authorList>
            <consortium name="Genoscope - CEA"/>
            <person name="William W."/>
        </authorList>
    </citation>
    <scope>NUCLEOTIDE SEQUENCE</scope>
</reference>
<gene>
    <name evidence="2" type="ORF">DARMORV10_C02P48070.1</name>
</gene>
<accession>A0A816KCE4</accession>
<feature type="compositionally biased region" description="Low complexity" evidence="1">
    <location>
        <begin position="26"/>
        <end position="67"/>
    </location>
</feature>
<sequence length="167" mass="18880">MSPVRRSLLQEKQKKSLTRSGVEYTSLESDNLNLDSSGQASPRLSFSSLNLNDDNNNNSGSPSSRPLGVKKSKIKRKIVDQTTSVINTLEEGNKHFLEQLKKSSEQRQHDLEIQKDPNVREYFEAVKAQILQKRGHQQQNQQTPPPSTSFGQYFNDLCGSKSNLPDY</sequence>
<dbReference type="AlphaFoldDB" id="A0A816KCE4"/>
<feature type="region of interest" description="Disordered" evidence="1">
    <location>
        <begin position="132"/>
        <end position="167"/>
    </location>
</feature>
<dbReference type="SMR" id="A0A816KCE4"/>
<dbReference type="Proteomes" id="UP001295469">
    <property type="component" value="Chromosome C02"/>
</dbReference>
<proteinExistence type="predicted"/>
<evidence type="ECO:0000256" key="1">
    <source>
        <dbReference type="SAM" id="MobiDB-lite"/>
    </source>
</evidence>
<name>A0A816KCE4_BRANA</name>
<evidence type="ECO:0000313" key="2">
    <source>
        <dbReference type="EMBL" id="CAF1919534.1"/>
    </source>
</evidence>
<organism evidence="2">
    <name type="scientific">Brassica napus</name>
    <name type="common">Rape</name>
    <dbReference type="NCBI Taxonomy" id="3708"/>
    <lineage>
        <taxon>Eukaryota</taxon>
        <taxon>Viridiplantae</taxon>
        <taxon>Streptophyta</taxon>
        <taxon>Embryophyta</taxon>
        <taxon>Tracheophyta</taxon>
        <taxon>Spermatophyta</taxon>
        <taxon>Magnoliopsida</taxon>
        <taxon>eudicotyledons</taxon>
        <taxon>Gunneridae</taxon>
        <taxon>Pentapetalae</taxon>
        <taxon>rosids</taxon>
        <taxon>malvids</taxon>
        <taxon>Brassicales</taxon>
        <taxon>Brassicaceae</taxon>
        <taxon>Brassiceae</taxon>
        <taxon>Brassica</taxon>
    </lineage>
</organism>
<protein>
    <submittedName>
        <fullName evidence="2">(rape) hypothetical protein</fullName>
    </submittedName>
</protein>
<feature type="region of interest" description="Disordered" evidence="1">
    <location>
        <begin position="1"/>
        <end position="74"/>
    </location>
</feature>